<feature type="transmembrane region" description="Helical" evidence="6">
    <location>
        <begin position="572"/>
        <end position="591"/>
    </location>
</feature>
<keyword evidence="5 6" id="KW-0472">Membrane</keyword>
<dbReference type="Pfam" id="PF02687">
    <property type="entry name" value="FtsX"/>
    <property type="match status" value="1"/>
</dbReference>
<dbReference type="InterPro" id="IPR027022">
    <property type="entry name" value="ABC_permease_BceB-typ"/>
</dbReference>
<feature type="transmembrane region" description="Helical" evidence="6">
    <location>
        <begin position="603"/>
        <end position="621"/>
    </location>
</feature>
<comment type="subcellular location">
    <subcellularLocation>
        <location evidence="1 6">Cell membrane</location>
        <topology evidence="1 6">Multi-pass membrane protein</topology>
    </subcellularLocation>
</comment>
<sequence length="638" mass="73132">MNLRNLAIKNAKFQFRSYLAYFISCTFSVWMFYLYGSLLFHPMVTQKTLPNQFVSLMMVVEVMIGLFACLFIGYSQSSFLRNRKRDLGLLQCLGMSVKHITRLIFWENMLVGSLAVGVGILLGIVFSKLFFLAVSFILDLATPIPFVIPMPAILLTGIGFLLVFSVLSWWSRFTIRKLSIAELFRESVQAKPTPTFAWWKVIVSLGCLGGAYYIAWTADLASLVQRIIPIFVLVLIGTHLFFTQLSVAVISYMQKKKKLFYKGTNMMLLSQLRFRLKDNARILFIVSLLSSVVISSVSVCLTYYFEAEKVATDQSPYHLSIQGDLPNMSPAELKSLFKKEKIQVTEEVHIPLIAVQVKGEKRFVSAISQKDINRLLQKLGDPAISLQKDQAVFVNATGYTPDAEKTMAIRQMDVMMGKVNYSFKVEKELSRKFFNEHKGTHFLLVLHDTQFRELQAQAKKEELSILHNYRFDDWKQADQIVMDLDQQITKLGEDPYNVQSTYELYISLKGIFAPLMFVSLFIGILFFLAAGSILYFRIFTELPNDAGQMMVLHKLGIRQKDAIRLMSTQIRLLFFIPFIVSVCHGMAAMNMFSTLFKKPVWDLFAMAVIGYLFVFGLYYLWTHRLYMADVLKRVQKSS</sequence>
<gene>
    <name evidence="8" type="ORF">DL897_03030</name>
</gene>
<keyword evidence="2 6" id="KW-1003">Cell membrane</keyword>
<reference evidence="8 9" key="1">
    <citation type="submission" date="2018-06" db="EMBL/GenBank/DDBJ databases">
        <title>Thermoflavimicrobium daqus sp. nov., a thermophilic microbe isolated from Moutai-flavour Daqu.</title>
        <authorList>
            <person name="Wang X."/>
            <person name="Zhou H."/>
        </authorList>
    </citation>
    <scope>NUCLEOTIDE SEQUENCE [LARGE SCALE GENOMIC DNA]</scope>
    <source>
        <strain evidence="8 9">FBKL4.011</strain>
    </source>
</reference>
<feature type="transmembrane region" description="Helical" evidence="6">
    <location>
        <begin position="53"/>
        <end position="75"/>
    </location>
</feature>
<dbReference type="InterPro" id="IPR003838">
    <property type="entry name" value="ABC3_permease_C"/>
</dbReference>
<reference evidence="8 9" key="2">
    <citation type="submission" date="2018-06" db="EMBL/GenBank/DDBJ databases">
        <authorList>
            <person name="Zhirakovskaya E."/>
        </authorList>
    </citation>
    <scope>NUCLEOTIDE SEQUENCE [LARGE SCALE GENOMIC DNA]</scope>
    <source>
        <strain evidence="8 9">FBKL4.011</strain>
    </source>
</reference>
<keyword evidence="4 6" id="KW-1133">Transmembrane helix</keyword>
<dbReference type="AlphaFoldDB" id="A0A364K9Q4"/>
<evidence type="ECO:0000256" key="6">
    <source>
        <dbReference type="PIRNR" id="PIRNR018968"/>
    </source>
</evidence>
<organism evidence="8 9">
    <name type="scientific">Thermoflavimicrobium daqui</name>
    <dbReference type="NCBI Taxonomy" id="2137476"/>
    <lineage>
        <taxon>Bacteria</taxon>
        <taxon>Bacillati</taxon>
        <taxon>Bacillota</taxon>
        <taxon>Bacilli</taxon>
        <taxon>Bacillales</taxon>
        <taxon>Thermoactinomycetaceae</taxon>
        <taxon>Thermoflavimicrobium</taxon>
    </lineage>
</organism>
<evidence type="ECO:0000256" key="2">
    <source>
        <dbReference type="ARBA" id="ARBA00022475"/>
    </source>
</evidence>
<keyword evidence="3 6" id="KW-0812">Transmembrane</keyword>
<name>A0A364K9Q4_9BACL</name>
<proteinExistence type="inferred from homology"/>
<protein>
    <recommendedName>
        <fullName evidence="7">ABC3 transporter permease C-terminal domain-containing protein</fullName>
    </recommendedName>
</protein>
<evidence type="ECO:0000313" key="8">
    <source>
        <dbReference type="EMBL" id="RAL27025.1"/>
    </source>
</evidence>
<keyword evidence="6" id="KW-0813">Transport</keyword>
<comment type="similarity">
    <text evidence="6">Belongs to the ABC-4 integral membrane protein family.</text>
</comment>
<dbReference type="RefSeq" id="WP_113657630.1">
    <property type="nucleotide sequence ID" value="NZ_KZ845663.1"/>
</dbReference>
<evidence type="ECO:0000256" key="4">
    <source>
        <dbReference type="ARBA" id="ARBA00022989"/>
    </source>
</evidence>
<evidence type="ECO:0000313" key="9">
    <source>
        <dbReference type="Proteomes" id="UP000251213"/>
    </source>
</evidence>
<evidence type="ECO:0000256" key="5">
    <source>
        <dbReference type="ARBA" id="ARBA00023136"/>
    </source>
</evidence>
<feature type="transmembrane region" description="Helical" evidence="6">
    <location>
        <begin position="227"/>
        <end position="252"/>
    </location>
</feature>
<feature type="transmembrane region" description="Helical" evidence="6">
    <location>
        <begin position="20"/>
        <end position="41"/>
    </location>
</feature>
<feature type="domain" description="ABC3 transporter permease C-terminal" evidence="7">
    <location>
        <begin position="62"/>
        <end position="179"/>
    </location>
</feature>
<dbReference type="PANTHER" id="PTHR46795:SF1">
    <property type="entry name" value="ABC TRANSPORTER PERMEASE PROTEIN"/>
    <property type="match status" value="1"/>
</dbReference>
<evidence type="ECO:0000256" key="1">
    <source>
        <dbReference type="ARBA" id="ARBA00004651"/>
    </source>
</evidence>
<feature type="transmembrane region" description="Helical" evidence="6">
    <location>
        <begin position="196"/>
        <end position="215"/>
    </location>
</feature>
<dbReference type="GO" id="GO:0055085">
    <property type="term" value="P:transmembrane transport"/>
    <property type="evidence" value="ECO:0007669"/>
    <property type="project" value="UniProtKB-UniRule"/>
</dbReference>
<dbReference type="Proteomes" id="UP000251213">
    <property type="component" value="Unassembled WGS sequence"/>
</dbReference>
<feature type="transmembrane region" description="Helical" evidence="6">
    <location>
        <begin position="150"/>
        <end position="175"/>
    </location>
</feature>
<dbReference type="GO" id="GO:0005886">
    <property type="term" value="C:plasma membrane"/>
    <property type="evidence" value="ECO:0007669"/>
    <property type="project" value="UniProtKB-SubCell"/>
</dbReference>
<feature type="transmembrane region" description="Helical" evidence="6">
    <location>
        <begin position="282"/>
        <end position="305"/>
    </location>
</feature>
<accession>A0A364K9Q4</accession>
<dbReference type="PANTHER" id="PTHR46795">
    <property type="entry name" value="ABC TRANSPORTER PERMEASE-RELATED-RELATED"/>
    <property type="match status" value="1"/>
</dbReference>
<dbReference type="InterPro" id="IPR052536">
    <property type="entry name" value="ABC-4_Integral_Memb_Prot"/>
</dbReference>
<keyword evidence="9" id="KW-1185">Reference proteome</keyword>
<evidence type="ECO:0000256" key="3">
    <source>
        <dbReference type="ARBA" id="ARBA00022692"/>
    </source>
</evidence>
<dbReference type="OrthoDB" id="1937696at2"/>
<dbReference type="EMBL" id="QJKK01000001">
    <property type="protein sequence ID" value="RAL27025.1"/>
    <property type="molecule type" value="Genomic_DNA"/>
</dbReference>
<feature type="transmembrane region" description="Helical" evidence="6">
    <location>
        <begin position="511"/>
        <end position="536"/>
    </location>
</feature>
<comment type="caution">
    <text evidence="8">The sequence shown here is derived from an EMBL/GenBank/DDBJ whole genome shotgun (WGS) entry which is preliminary data.</text>
</comment>
<evidence type="ECO:0000259" key="7">
    <source>
        <dbReference type="Pfam" id="PF02687"/>
    </source>
</evidence>
<feature type="transmembrane region" description="Helical" evidence="6">
    <location>
        <begin position="110"/>
        <end position="138"/>
    </location>
</feature>
<dbReference type="PIRSF" id="PIRSF018968">
    <property type="entry name" value="ABC_permease_BceB"/>
    <property type="match status" value="1"/>
</dbReference>